<feature type="compositionally biased region" description="Basic and acidic residues" evidence="1">
    <location>
        <begin position="274"/>
        <end position="286"/>
    </location>
</feature>
<feature type="compositionally biased region" description="Polar residues" evidence="1">
    <location>
        <begin position="247"/>
        <end position="264"/>
    </location>
</feature>
<evidence type="ECO:0000313" key="2">
    <source>
        <dbReference type="EMBL" id="KAH0535016.1"/>
    </source>
</evidence>
<proteinExistence type="predicted"/>
<evidence type="ECO:0000313" key="3">
    <source>
        <dbReference type="Proteomes" id="UP000826195"/>
    </source>
</evidence>
<feature type="compositionally biased region" description="Polar residues" evidence="1">
    <location>
        <begin position="299"/>
        <end position="339"/>
    </location>
</feature>
<evidence type="ECO:0000256" key="1">
    <source>
        <dbReference type="SAM" id="MobiDB-lite"/>
    </source>
</evidence>
<keyword evidence="3" id="KW-1185">Reference proteome</keyword>
<comment type="caution">
    <text evidence="2">The sequence shown here is derived from an EMBL/GenBank/DDBJ whole genome shotgun (WGS) entry which is preliminary data.</text>
</comment>
<sequence length="438" mass="49522">MSVWALVLWCGSKECDVLDYDSIKFNKNGDASAKWKNKCYSVKVLRTSEDKKWLESLEVDTDGNVAVPYDSNNCHKKQKPDDSVAADLQITRKALKTGKSQEEHSITRTRNILQDLTTKINPNTVDDSDKVSILSDRGYSPVSEVEIVNRNNGSRSRVVRARVEYDNQNQFVCEVCKTLHEDCAKGIQLCEELRSLLRQKLNQLRVTQTVNPKLRPSSQSLILFPQDSKSDTKNSNQHRGFKRSDNARSSNVFPSTESSNTSNQKRFKPSGPEDSEKFPVSDRHKFPKKFEDAALNSITSHSPSLDKSPHSQPISSSKVFRSPITSDNQTKTSQGCENSLNKDHNGSLDRTSTRGDNPKYVWNISSAKKKELRPDSDIYINEVDLNYIKMKFRKDPPEMARRLLKSIIGEDRLSTMSRTGGNGWQPLPLDVSQTVYGI</sequence>
<dbReference type="Proteomes" id="UP000826195">
    <property type="component" value="Unassembled WGS sequence"/>
</dbReference>
<gene>
    <name evidence="2" type="ORF">KQX54_011942</name>
</gene>
<feature type="region of interest" description="Disordered" evidence="1">
    <location>
        <begin position="217"/>
        <end position="286"/>
    </location>
</feature>
<dbReference type="AlphaFoldDB" id="A0AAV7HTJ1"/>
<feature type="region of interest" description="Disordered" evidence="1">
    <location>
        <begin position="299"/>
        <end position="356"/>
    </location>
</feature>
<accession>A0AAV7HTJ1</accession>
<feature type="compositionally biased region" description="Basic and acidic residues" evidence="1">
    <location>
        <begin position="340"/>
        <end position="356"/>
    </location>
</feature>
<reference evidence="2 3" key="1">
    <citation type="journal article" date="2021" name="J. Hered.">
        <title>A chromosome-level genome assembly of the parasitoid wasp, Cotesia glomerata (Hymenoptera: Braconidae).</title>
        <authorList>
            <person name="Pinto B.J."/>
            <person name="Weis J.J."/>
            <person name="Gamble T."/>
            <person name="Ode P.J."/>
            <person name="Paul R."/>
            <person name="Zaspel J.M."/>
        </authorList>
    </citation>
    <scope>NUCLEOTIDE SEQUENCE [LARGE SCALE GENOMIC DNA]</scope>
    <source>
        <strain evidence="2">CgM1</strain>
    </source>
</reference>
<organism evidence="2 3">
    <name type="scientific">Cotesia glomerata</name>
    <name type="common">Lepidopteran parasitic wasp</name>
    <name type="synonym">Apanteles glomeratus</name>
    <dbReference type="NCBI Taxonomy" id="32391"/>
    <lineage>
        <taxon>Eukaryota</taxon>
        <taxon>Metazoa</taxon>
        <taxon>Ecdysozoa</taxon>
        <taxon>Arthropoda</taxon>
        <taxon>Hexapoda</taxon>
        <taxon>Insecta</taxon>
        <taxon>Pterygota</taxon>
        <taxon>Neoptera</taxon>
        <taxon>Endopterygota</taxon>
        <taxon>Hymenoptera</taxon>
        <taxon>Apocrita</taxon>
        <taxon>Ichneumonoidea</taxon>
        <taxon>Braconidae</taxon>
        <taxon>Microgastrinae</taxon>
        <taxon>Cotesia</taxon>
    </lineage>
</organism>
<dbReference type="EMBL" id="JAHXZJ010002982">
    <property type="protein sequence ID" value="KAH0535016.1"/>
    <property type="molecule type" value="Genomic_DNA"/>
</dbReference>
<protein>
    <submittedName>
        <fullName evidence="2">Uncharacterized protein</fullName>
    </submittedName>
</protein>
<name>A0AAV7HTJ1_COTGL</name>